<comment type="similarity">
    <text evidence="2">Belongs to the epsin family.</text>
</comment>
<evidence type="ECO:0000256" key="2">
    <source>
        <dbReference type="ARBA" id="ARBA00010130"/>
    </source>
</evidence>
<feature type="compositionally biased region" description="Pro residues" evidence="7">
    <location>
        <begin position="293"/>
        <end position="302"/>
    </location>
</feature>
<dbReference type="Gene3D" id="1.25.40.90">
    <property type="match status" value="1"/>
</dbReference>
<feature type="compositionally biased region" description="Basic and acidic residues" evidence="7">
    <location>
        <begin position="179"/>
        <end position="191"/>
    </location>
</feature>
<evidence type="ECO:0000256" key="7">
    <source>
        <dbReference type="SAM" id="MobiDB-lite"/>
    </source>
</evidence>
<keyword evidence="10" id="KW-1185">Reference proteome</keyword>
<dbReference type="GO" id="GO:0030125">
    <property type="term" value="C:clathrin vesicle coat"/>
    <property type="evidence" value="ECO:0007669"/>
    <property type="project" value="TreeGrafter"/>
</dbReference>
<proteinExistence type="inferred from homology"/>
<keyword evidence="5" id="KW-0677">Repeat</keyword>
<protein>
    <recommendedName>
        <fullName evidence="8">ENTH domain-containing protein</fullName>
    </recommendedName>
</protein>
<keyword evidence="3" id="KW-0963">Cytoplasm</keyword>
<evidence type="ECO:0000313" key="10">
    <source>
        <dbReference type="Proteomes" id="UP001187531"/>
    </source>
</evidence>
<dbReference type="GO" id="GO:0005543">
    <property type="term" value="F:phospholipid binding"/>
    <property type="evidence" value="ECO:0007669"/>
    <property type="project" value="TreeGrafter"/>
</dbReference>
<keyword evidence="4" id="KW-0597">Phosphoprotein</keyword>
<keyword evidence="6" id="KW-0446">Lipid-binding</keyword>
<dbReference type="EMBL" id="JAVRJZ010000002">
    <property type="protein sequence ID" value="KAK2725641.1"/>
    <property type="molecule type" value="Genomic_DNA"/>
</dbReference>
<dbReference type="PROSITE" id="PS50330">
    <property type="entry name" value="UIM"/>
    <property type="match status" value="1"/>
</dbReference>
<organism evidence="9 10">
    <name type="scientific">Artemia franciscana</name>
    <name type="common">Brine shrimp</name>
    <name type="synonym">Artemia sanfranciscana</name>
    <dbReference type="NCBI Taxonomy" id="6661"/>
    <lineage>
        <taxon>Eukaryota</taxon>
        <taxon>Metazoa</taxon>
        <taxon>Ecdysozoa</taxon>
        <taxon>Arthropoda</taxon>
        <taxon>Crustacea</taxon>
        <taxon>Branchiopoda</taxon>
        <taxon>Anostraca</taxon>
        <taxon>Artemiidae</taxon>
        <taxon>Artemia</taxon>
    </lineage>
</organism>
<evidence type="ECO:0000313" key="9">
    <source>
        <dbReference type="EMBL" id="KAK2725641.1"/>
    </source>
</evidence>
<comment type="caution">
    <text evidence="9">The sequence shown here is derived from an EMBL/GenBank/DDBJ whole genome shotgun (WGS) entry which is preliminary data.</text>
</comment>
<feature type="region of interest" description="Disordered" evidence="7">
    <location>
        <begin position="269"/>
        <end position="391"/>
    </location>
</feature>
<feature type="compositionally biased region" description="Polar residues" evidence="7">
    <location>
        <begin position="378"/>
        <end position="391"/>
    </location>
</feature>
<accession>A0AA88IKW1</accession>
<feature type="domain" description="ENTH" evidence="8">
    <location>
        <begin position="12"/>
        <end position="143"/>
    </location>
</feature>
<dbReference type="PANTHER" id="PTHR12276">
    <property type="entry name" value="EPSIN/ENT-RELATED"/>
    <property type="match status" value="1"/>
</dbReference>
<evidence type="ECO:0000256" key="5">
    <source>
        <dbReference type="ARBA" id="ARBA00022737"/>
    </source>
</evidence>
<feature type="compositionally biased region" description="Low complexity" evidence="7">
    <location>
        <begin position="352"/>
        <end position="377"/>
    </location>
</feature>
<dbReference type="InterPro" id="IPR013809">
    <property type="entry name" value="ENTH"/>
</dbReference>
<dbReference type="GO" id="GO:0030276">
    <property type="term" value="F:clathrin binding"/>
    <property type="evidence" value="ECO:0007669"/>
    <property type="project" value="TreeGrafter"/>
</dbReference>
<evidence type="ECO:0000259" key="8">
    <source>
        <dbReference type="PROSITE" id="PS50942"/>
    </source>
</evidence>
<feature type="compositionally biased region" description="Low complexity" evidence="7">
    <location>
        <begin position="162"/>
        <end position="178"/>
    </location>
</feature>
<name>A0AA88IKW1_ARTSF</name>
<dbReference type="SMART" id="SM00273">
    <property type="entry name" value="ENTH"/>
    <property type="match status" value="1"/>
</dbReference>
<dbReference type="SUPFAM" id="SSF48464">
    <property type="entry name" value="ENTH/VHS domain"/>
    <property type="match status" value="1"/>
</dbReference>
<dbReference type="Proteomes" id="UP001187531">
    <property type="component" value="Unassembled WGS sequence"/>
</dbReference>
<dbReference type="InterPro" id="IPR008942">
    <property type="entry name" value="ENTH_VHS"/>
</dbReference>
<evidence type="ECO:0000256" key="4">
    <source>
        <dbReference type="ARBA" id="ARBA00022553"/>
    </source>
</evidence>
<sequence>MNVSGLRRNIKNIAHNYTDAQVKVREATSNDPWGPPSSIMSEVADLTYNVVAFTEVMQMIWKRLNDHGKNWRHVYKALVLLDYLIKCGNEKVAQQCKENIYAIITLKDFQYYEDNKDQGMNVREKAKQLVALLKDDERLKVERGRALKARERFAQQSGLSNTESHSALRTSSSLSESSSSREARNGSDMDLARPSTAGEEELQLQLAIAMSREEAEAEESRKRSDELRLALAISQSRKSDGETELNQSQPKSESHLLDLMDLELGPTQRETTLSPSDAPTPGWVDPWGTPAHPAEPPMPPRPKVLDPWASPVNATGNDPWGSNELVEPVSADPWAPLSEERKTPVPGPSSPWSPNSTSSVEEFDLLSNRPLSSSRNSMASPSGLENSSLNKQTYLPKRTPEAFLGANANLVNLDNLVAPKPPNPIANPFSMTTPLIGASQPNPFQPTVAVAKPSINDLRNQSVFNAGTSTSAVPQNNPWAPVSPTSNPFLAS</sequence>
<dbReference type="GO" id="GO:0005886">
    <property type="term" value="C:plasma membrane"/>
    <property type="evidence" value="ECO:0007669"/>
    <property type="project" value="TreeGrafter"/>
</dbReference>
<feature type="region of interest" description="Disordered" evidence="7">
    <location>
        <begin position="466"/>
        <end position="492"/>
    </location>
</feature>
<dbReference type="SMART" id="SM00726">
    <property type="entry name" value="UIM"/>
    <property type="match status" value="2"/>
</dbReference>
<dbReference type="CDD" id="cd16990">
    <property type="entry name" value="ENTH_Epsin"/>
    <property type="match status" value="1"/>
</dbReference>
<dbReference type="PANTHER" id="PTHR12276:SF115">
    <property type="entry name" value="FI19443P1"/>
    <property type="match status" value="1"/>
</dbReference>
<evidence type="ECO:0000256" key="3">
    <source>
        <dbReference type="ARBA" id="ARBA00022490"/>
    </source>
</evidence>
<dbReference type="GO" id="GO:0006897">
    <property type="term" value="P:endocytosis"/>
    <property type="evidence" value="ECO:0007669"/>
    <property type="project" value="TreeGrafter"/>
</dbReference>
<feature type="region of interest" description="Disordered" evidence="7">
    <location>
        <begin position="152"/>
        <end position="200"/>
    </location>
</feature>
<feature type="region of interest" description="Disordered" evidence="7">
    <location>
        <begin position="233"/>
        <end position="255"/>
    </location>
</feature>
<dbReference type="AlphaFoldDB" id="A0AA88IKW1"/>
<dbReference type="Pfam" id="PF01417">
    <property type="entry name" value="ENTH"/>
    <property type="match status" value="1"/>
</dbReference>
<dbReference type="FunFam" id="1.25.40.90:FF:000002">
    <property type="entry name" value="epsin-2 isoform X1"/>
    <property type="match status" value="1"/>
</dbReference>
<gene>
    <name evidence="9" type="ORF">QYM36_000220</name>
</gene>
<evidence type="ECO:0000256" key="1">
    <source>
        <dbReference type="ARBA" id="ARBA00004496"/>
    </source>
</evidence>
<dbReference type="GO" id="GO:0005768">
    <property type="term" value="C:endosome"/>
    <property type="evidence" value="ECO:0007669"/>
    <property type="project" value="TreeGrafter"/>
</dbReference>
<comment type="subcellular location">
    <subcellularLocation>
        <location evidence="1">Cytoplasm</location>
    </subcellularLocation>
</comment>
<dbReference type="PROSITE" id="PS50942">
    <property type="entry name" value="ENTH"/>
    <property type="match status" value="1"/>
</dbReference>
<dbReference type="InterPro" id="IPR003903">
    <property type="entry name" value="UIM_dom"/>
</dbReference>
<evidence type="ECO:0000256" key="6">
    <source>
        <dbReference type="ARBA" id="ARBA00023121"/>
    </source>
</evidence>
<reference evidence="9" key="1">
    <citation type="submission" date="2023-07" db="EMBL/GenBank/DDBJ databases">
        <title>Chromosome-level genome assembly of Artemia franciscana.</title>
        <authorList>
            <person name="Jo E."/>
        </authorList>
    </citation>
    <scope>NUCLEOTIDE SEQUENCE</scope>
    <source>
        <tissue evidence="9">Whole body</tissue>
    </source>
</reference>